<keyword evidence="2" id="KW-1185">Reference proteome</keyword>
<organism evidence="1 2">
    <name type="scientific">Candidatus Nitrosocosmicus franklandianus</name>
    <dbReference type="NCBI Taxonomy" id="1798806"/>
    <lineage>
        <taxon>Archaea</taxon>
        <taxon>Nitrososphaerota</taxon>
        <taxon>Nitrososphaeria</taxon>
        <taxon>Nitrososphaerales</taxon>
        <taxon>Nitrososphaeraceae</taxon>
        <taxon>Candidatus Nitrosocosmicus</taxon>
    </lineage>
</organism>
<name>A0A484I425_9ARCH</name>
<protein>
    <recommendedName>
        <fullName evidence="3">ArnR1-like winged helix-turn-helix domain-containing protein</fullName>
    </recommendedName>
</protein>
<reference evidence="1 2" key="1">
    <citation type="submission" date="2019-02" db="EMBL/GenBank/DDBJ databases">
        <authorList>
            <person name="Lehtovirta-Morley E L."/>
        </authorList>
    </citation>
    <scope>NUCLEOTIDE SEQUENCE [LARGE SCALE GENOMIC DNA]</scope>
    <source>
        <strain evidence="1">NFRAN1</strain>
    </source>
</reference>
<dbReference type="KEGG" id="nfn:NFRAN_0082"/>
<sequence>MGSVTNQINIKKLLVKHELIQEADIKNILTGKYLTYKYYQMSSKGQEYIKRYKALRELLLIN</sequence>
<evidence type="ECO:0000313" key="2">
    <source>
        <dbReference type="Proteomes" id="UP000294299"/>
    </source>
</evidence>
<evidence type="ECO:0008006" key="3">
    <source>
        <dbReference type="Google" id="ProtNLM"/>
    </source>
</evidence>
<dbReference type="AlphaFoldDB" id="A0A484I425"/>
<gene>
    <name evidence="1" type="ORF">NFRAN_0082</name>
</gene>
<accession>A0A484I425</accession>
<proteinExistence type="predicted"/>
<dbReference type="EMBL" id="LR216287">
    <property type="protein sequence ID" value="VFJ12403.1"/>
    <property type="molecule type" value="Genomic_DNA"/>
</dbReference>
<evidence type="ECO:0000313" key="1">
    <source>
        <dbReference type="EMBL" id="VFJ12403.1"/>
    </source>
</evidence>
<dbReference type="Proteomes" id="UP000294299">
    <property type="component" value="Chromosome NFRAN"/>
</dbReference>